<evidence type="ECO:0000313" key="11">
    <source>
        <dbReference type="Proteomes" id="UP000094067"/>
    </source>
</evidence>
<evidence type="ECO:0000256" key="3">
    <source>
        <dbReference type="ARBA" id="ARBA00022679"/>
    </source>
</evidence>
<dbReference type="PROSITE" id="PS50011">
    <property type="entry name" value="PROTEIN_KINASE_DOM"/>
    <property type="match status" value="1"/>
</dbReference>
<comment type="catalytic activity">
    <reaction evidence="8">
        <text>L-seryl-[protein] + ATP = O-phospho-L-seryl-[protein] + ADP + H(+)</text>
        <dbReference type="Rhea" id="RHEA:17989"/>
        <dbReference type="Rhea" id="RHEA-COMP:9863"/>
        <dbReference type="Rhea" id="RHEA-COMP:11604"/>
        <dbReference type="ChEBI" id="CHEBI:15378"/>
        <dbReference type="ChEBI" id="CHEBI:29999"/>
        <dbReference type="ChEBI" id="CHEBI:30616"/>
        <dbReference type="ChEBI" id="CHEBI:83421"/>
        <dbReference type="ChEBI" id="CHEBI:456216"/>
        <dbReference type="EC" id="2.7.11.1"/>
    </reaction>
</comment>
<dbReference type="InterPro" id="IPR008271">
    <property type="entry name" value="Ser/Thr_kinase_AS"/>
</dbReference>
<evidence type="ECO:0000256" key="8">
    <source>
        <dbReference type="ARBA" id="ARBA00048679"/>
    </source>
</evidence>
<keyword evidence="4" id="KW-0547">Nucleotide-binding</keyword>
<evidence type="ECO:0000313" key="10">
    <source>
        <dbReference type="EMBL" id="ODM07087.1"/>
    </source>
</evidence>
<dbReference type="SMART" id="SM00220">
    <property type="entry name" value="S_TKc"/>
    <property type="match status" value="1"/>
</dbReference>
<dbReference type="SUPFAM" id="SSF56112">
    <property type="entry name" value="Protein kinase-like (PK-like)"/>
    <property type="match status" value="1"/>
</dbReference>
<dbReference type="InterPro" id="IPR000719">
    <property type="entry name" value="Prot_kinase_dom"/>
</dbReference>
<dbReference type="GO" id="GO:0106310">
    <property type="term" value="F:protein serine kinase activity"/>
    <property type="evidence" value="ECO:0007669"/>
    <property type="project" value="RHEA"/>
</dbReference>
<comment type="caution">
    <text evidence="10">The sequence shown here is derived from an EMBL/GenBank/DDBJ whole genome shotgun (WGS) entry which is preliminary data.</text>
</comment>
<dbReference type="InterPro" id="IPR032675">
    <property type="entry name" value="LRR_dom_sf"/>
</dbReference>
<dbReference type="AlphaFoldDB" id="A0A1E3AES4"/>
<dbReference type="PATRIC" id="fig|1432052.4.peg.3318"/>
<evidence type="ECO:0000256" key="5">
    <source>
        <dbReference type="ARBA" id="ARBA00022777"/>
    </source>
</evidence>
<dbReference type="SUPFAM" id="SSF52058">
    <property type="entry name" value="L domain-like"/>
    <property type="match status" value="1"/>
</dbReference>
<dbReference type="PROSITE" id="PS00108">
    <property type="entry name" value="PROTEIN_KINASE_ST"/>
    <property type="match status" value="1"/>
</dbReference>
<proteinExistence type="predicted"/>
<dbReference type="InterPro" id="IPR011009">
    <property type="entry name" value="Kinase-like_dom_sf"/>
</dbReference>
<dbReference type="CDD" id="cd14014">
    <property type="entry name" value="STKc_PknB_like"/>
    <property type="match status" value="1"/>
</dbReference>
<evidence type="ECO:0000256" key="6">
    <source>
        <dbReference type="ARBA" id="ARBA00022840"/>
    </source>
</evidence>
<dbReference type="EMBL" id="MCGH01000002">
    <property type="protein sequence ID" value="ODM07087.1"/>
    <property type="molecule type" value="Genomic_DNA"/>
</dbReference>
<name>A0A1E3AES4_9FIRM</name>
<evidence type="ECO:0000256" key="7">
    <source>
        <dbReference type="ARBA" id="ARBA00047899"/>
    </source>
</evidence>
<evidence type="ECO:0000256" key="4">
    <source>
        <dbReference type="ARBA" id="ARBA00022741"/>
    </source>
</evidence>
<evidence type="ECO:0000256" key="2">
    <source>
        <dbReference type="ARBA" id="ARBA00022527"/>
    </source>
</evidence>
<comment type="catalytic activity">
    <reaction evidence="7">
        <text>L-threonyl-[protein] + ATP = O-phospho-L-threonyl-[protein] + ADP + H(+)</text>
        <dbReference type="Rhea" id="RHEA:46608"/>
        <dbReference type="Rhea" id="RHEA-COMP:11060"/>
        <dbReference type="Rhea" id="RHEA-COMP:11605"/>
        <dbReference type="ChEBI" id="CHEBI:15378"/>
        <dbReference type="ChEBI" id="CHEBI:30013"/>
        <dbReference type="ChEBI" id="CHEBI:30616"/>
        <dbReference type="ChEBI" id="CHEBI:61977"/>
        <dbReference type="ChEBI" id="CHEBI:456216"/>
        <dbReference type="EC" id="2.7.11.1"/>
    </reaction>
</comment>
<dbReference type="Pfam" id="PF00069">
    <property type="entry name" value="Pkinase"/>
    <property type="match status" value="1"/>
</dbReference>
<dbReference type="Gene3D" id="3.80.10.10">
    <property type="entry name" value="Ribonuclease Inhibitor"/>
    <property type="match status" value="1"/>
</dbReference>
<protein>
    <recommendedName>
        <fullName evidence="1">non-specific serine/threonine protein kinase</fullName>
        <ecNumber evidence="1">2.7.11.1</ecNumber>
    </recommendedName>
</protein>
<keyword evidence="6" id="KW-0067">ATP-binding</keyword>
<feature type="domain" description="Protein kinase" evidence="9">
    <location>
        <begin position="5"/>
        <end position="330"/>
    </location>
</feature>
<keyword evidence="2" id="KW-0723">Serine/threonine-protein kinase</keyword>
<dbReference type="Gene3D" id="1.10.510.10">
    <property type="entry name" value="Transferase(Phosphotransferase) domain 1"/>
    <property type="match status" value="1"/>
</dbReference>
<reference evidence="10 11" key="1">
    <citation type="submission" date="2016-07" db="EMBL/GenBank/DDBJ databases">
        <title>Characterization of isolates of Eisenbergiella tayi derived from blood cultures, using whole genome sequencing.</title>
        <authorList>
            <person name="Burdz T."/>
            <person name="Wiebe D."/>
            <person name="Huynh C."/>
            <person name="Bernard K."/>
        </authorList>
    </citation>
    <scope>NUCLEOTIDE SEQUENCE [LARGE SCALE GENOMIC DNA]</scope>
    <source>
        <strain evidence="10 11">NML 110608</strain>
    </source>
</reference>
<accession>A0A1E3AES4</accession>
<dbReference type="PANTHER" id="PTHR24363:SF0">
    <property type="entry name" value="SERINE_THREONINE KINASE LIKE DOMAIN CONTAINING 1"/>
    <property type="match status" value="1"/>
</dbReference>
<keyword evidence="5 10" id="KW-0418">Kinase</keyword>
<dbReference type="Proteomes" id="UP000094067">
    <property type="component" value="Unassembled WGS sequence"/>
</dbReference>
<gene>
    <name evidence="10" type="primary">spkF</name>
    <name evidence="10" type="ORF">BEI61_02977</name>
</gene>
<dbReference type="EC" id="2.7.11.1" evidence="1"/>
<evidence type="ECO:0000256" key="1">
    <source>
        <dbReference type="ARBA" id="ARBA00012513"/>
    </source>
</evidence>
<dbReference type="RefSeq" id="WP_069152823.1">
    <property type="nucleotide sequence ID" value="NZ_CAJLDD010000002.1"/>
</dbReference>
<evidence type="ECO:0000259" key="9">
    <source>
        <dbReference type="PROSITE" id="PS50011"/>
    </source>
</evidence>
<organism evidence="10 11">
    <name type="scientific">Eisenbergiella tayi</name>
    <dbReference type="NCBI Taxonomy" id="1432052"/>
    <lineage>
        <taxon>Bacteria</taxon>
        <taxon>Bacillati</taxon>
        <taxon>Bacillota</taxon>
        <taxon>Clostridia</taxon>
        <taxon>Lachnospirales</taxon>
        <taxon>Lachnospiraceae</taxon>
        <taxon>Eisenbergiella</taxon>
    </lineage>
</organism>
<dbReference type="GO" id="GO:0004674">
    <property type="term" value="F:protein serine/threonine kinase activity"/>
    <property type="evidence" value="ECO:0007669"/>
    <property type="project" value="UniProtKB-KW"/>
</dbReference>
<keyword evidence="3 10" id="KW-0808">Transferase</keyword>
<sequence length="620" mass="70160">MSEAEKFIGRYEQDILSRVYLPKAIKERCRLTACLKAEDDREVYLVKGMDDRKMILKIRAVGRPDSLEREYQILQELSHPQLPEPFLYMEEAGKEYMLRSYITGRSLETVVNEEGTLSEKESIRILLSLCDVIEFLHSRKPPVIHRDIKPSNIILTPEGKCALIDFGTARLYKEANKEDTVFMGTQATAPPEQFGYGQTDVRTDIYALGMLIRFLLTGSLEKESNTLYPGALKKIESKCTAFDPDKRYANIHRVIAALKFVLHRKKTYKVSAAVFSVIVIFLAAAGIRKVNTGVEFSSPLLEQAIRQELDIPPNETIPKKRLSEVRQIIICGNDVLPDWTEHSSSHYDMKNDSTLWSGNGDIFELKELKQLPNLEALVLDYQDISDITPLADMQLKYLSLCGNPFTDLTALAEIKTLQALWLEDVPASDASALAQLTSLKELEISGTNLADAEDFCRLPLESLKMGNTLITDLSPLRWLRGLTVLNAGEVNEQGMETIQTMTQLEYLTVSGHLENLEGFSGFQRLKMLDVSMSRLQSLEGVEKLPQLEYMGFGYTEPGSLEPLTKNEVFYTVEMVGAKIEDYTPLLRCENLREVHVGLSQKEETERQLKGSGLKIYTWEE</sequence>
<dbReference type="GO" id="GO:0005524">
    <property type="term" value="F:ATP binding"/>
    <property type="evidence" value="ECO:0007669"/>
    <property type="project" value="UniProtKB-KW"/>
</dbReference>
<dbReference type="PANTHER" id="PTHR24363">
    <property type="entry name" value="SERINE/THREONINE PROTEIN KINASE"/>
    <property type="match status" value="1"/>
</dbReference>